<reference evidence="5 6" key="1">
    <citation type="submission" date="2010-05" db="EMBL/GenBank/DDBJ databases">
        <title>The Genome Sequence of Thecamonas trahens ATCC 50062.</title>
        <authorList>
            <consortium name="The Broad Institute Genome Sequencing Platform"/>
            <person name="Russ C."/>
            <person name="Cuomo C."/>
            <person name="Shea T."/>
            <person name="Young S.K."/>
            <person name="Zeng Q."/>
            <person name="Koehrsen M."/>
            <person name="Haas B."/>
            <person name="Borodovsky M."/>
            <person name="Guigo R."/>
            <person name="Alvarado L."/>
            <person name="Berlin A."/>
            <person name="Bochicchio J."/>
            <person name="Borenstein D."/>
            <person name="Chapman S."/>
            <person name="Chen Z."/>
            <person name="Freedman E."/>
            <person name="Gellesch M."/>
            <person name="Goldberg J."/>
            <person name="Griggs A."/>
            <person name="Gujja S."/>
            <person name="Heilman E."/>
            <person name="Heiman D."/>
            <person name="Hepburn T."/>
            <person name="Howarth C."/>
            <person name="Jen D."/>
            <person name="Larson L."/>
            <person name="Mehta T."/>
            <person name="Park D."/>
            <person name="Pearson M."/>
            <person name="Roberts A."/>
            <person name="Saif S."/>
            <person name="Shenoy N."/>
            <person name="Sisk P."/>
            <person name="Stolte C."/>
            <person name="Sykes S."/>
            <person name="Thomson T."/>
            <person name="Walk T."/>
            <person name="White J."/>
            <person name="Yandava C."/>
            <person name="Burger G."/>
            <person name="Gray M.W."/>
            <person name="Holland P.W.H."/>
            <person name="King N."/>
            <person name="Lang F.B.F."/>
            <person name="Roger A.J."/>
            <person name="Ruiz-Trillo I."/>
            <person name="Lander E."/>
            <person name="Nusbaum C."/>
        </authorList>
    </citation>
    <scope>NUCLEOTIDE SEQUENCE [LARGE SCALE GENOMIC DNA]</scope>
    <source>
        <strain evidence="5 6">ATCC 50062</strain>
    </source>
</reference>
<evidence type="ECO:0000256" key="1">
    <source>
        <dbReference type="ARBA" id="ARBA00006180"/>
    </source>
</evidence>
<evidence type="ECO:0000256" key="4">
    <source>
        <dbReference type="SAM" id="Phobius"/>
    </source>
</evidence>
<feature type="compositionally biased region" description="Low complexity" evidence="3">
    <location>
        <begin position="60"/>
        <end position="97"/>
    </location>
</feature>
<dbReference type="PANTHER" id="PTHR12634:SF8">
    <property type="entry name" value="FIERY MOUNTAIN, ISOFORM D"/>
    <property type="match status" value="1"/>
</dbReference>
<accession>A0A0L0DK59</accession>
<dbReference type="GeneID" id="25566659"/>
<dbReference type="PANTHER" id="PTHR12634">
    <property type="entry name" value="SIT4 YEAST -ASSOCIATING PROTEIN-RELATED"/>
    <property type="match status" value="1"/>
</dbReference>
<feature type="region of interest" description="Disordered" evidence="3">
    <location>
        <begin position="42"/>
        <end position="124"/>
    </location>
</feature>
<evidence type="ECO:0000313" key="6">
    <source>
        <dbReference type="Proteomes" id="UP000054408"/>
    </source>
</evidence>
<feature type="region of interest" description="Disordered" evidence="3">
    <location>
        <begin position="641"/>
        <end position="675"/>
    </location>
</feature>
<dbReference type="GO" id="GO:0019888">
    <property type="term" value="F:protein phosphatase regulator activity"/>
    <property type="evidence" value="ECO:0007669"/>
    <property type="project" value="TreeGrafter"/>
</dbReference>
<feature type="region of interest" description="Disordered" evidence="3">
    <location>
        <begin position="694"/>
        <end position="728"/>
    </location>
</feature>
<dbReference type="Proteomes" id="UP000054408">
    <property type="component" value="Unassembled WGS sequence"/>
</dbReference>
<feature type="region of interest" description="Disordered" evidence="3">
    <location>
        <begin position="750"/>
        <end position="787"/>
    </location>
</feature>
<keyword evidence="2" id="KW-0131">Cell cycle</keyword>
<feature type="compositionally biased region" description="Low complexity" evidence="3">
    <location>
        <begin position="645"/>
        <end position="657"/>
    </location>
</feature>
<proteinExistence type="inferred from homology"/>
<dbReference type="EMBL" id="GL349469">
    <property type="protein sequence ID" value="KNC51748.1"/>
    <property type="molecule type" value="Genomic_DNA"/>
</dbReference>
<evidence type="ECO:0000313" key="5">
    <source>
        <dbReference type="EMBL" id="KNC51748.1"/>
    </source>
</evidence>
<comment type="similarity">
    <text evidence="1">Belongs to the SAPS family.</text>
</comment>
<dbReference type="GO" id="GO:0019903">
    <property type="term" value="F:protein phosphatase binding"/>
    <property type="evidence" value="ECO:0007669"/>
    <property type="project" value="InterPro"/>
</dbReference>
<dbReference type="AlphaFoldDB" id="A0A0L0DK59"/>
<dbReference type="InterPro" id="IPR007587">
    <property type="entry name" value="SAPS"/>
</dbReference>
<keyword evidence="4" id="KW-0472">Membrane</keyword>
<dbReference type="RefSeq" id="XP_013755876.1">
    <property type="nucleotide sequence ID" value="XM_013900422.1"/>
</dbReference>
<evidence type="ECO:0000256" key="2">
    <source>
        <dbReference type="ARBA" id="ARBA00023306"/>
    </source>
</evidence>
<feature type="transmembrane region" description="Helical" evidence="4">
    <location>
        <begin position="791"/>
        <end position="812"/>
    </location>
</feature>
<name>A0A0L0DK59_THETB</name>
<keyword evidence="6" id="KW-1185">Reference proteome</keyword>
<organism evidence="5 6">
    <name type="scientific">Thecamonas trahens ATCC 50062</name>
    <dbReference type="NCBI Taxonomy" id="461836"/>
    <lineage>
        <taxon>Eukaryota</taxon>
        <taxon>Apusozoa</taxon>
        <taxon>Apusomonadida</taxon>
        <taxon>Apusomonadidae</taxon>
        <taxon>Thecamonas</taxon>
    </lineage>
</organism>
<evidence type="ECO:0000256" key="3">
    <source>
        <dbReference type="SAM" id="MobiDB-lite"/>
    </source>
</evidence>
<keyword evidence="4" id="KW-0812">Transmembrane</keyword>
<gene>
    <name evidence="5" type="ORF">AMSG_07817</name>
</gene>
<keyword evidence="4" id="KW-1133">Transmembrane helix</keyword>
<feature type="compositionally biased region" description="Polar residues" evidence="3">
    <location>
        <begin position="713"/>
        <end position="728"/>
    </location>
</feature>
<sequence length="820" mass="87031">MSDAELWRLVDSRAPLSALLRHPLFLTRVKSGSLLILALDGNSSSDSMAGLSDTTDSDDTTNAATDKTNTTDATDTTTDSVDMTDTTDTTTDTTDTTTESDDATDDGPIAADYTPIPDGEDHDGVGMALIQTAQGLRGPPVPKGQAEVGRLEQEQALLSQEAGEQYDAELAELAIEVFRSQARRVVTAMTLDHVRRVLERVATVAPGVSSTAAAWLLEPDTQLAHLATILEFLLTHSPQPVMSQLPLVPGVLDGILANIHRTGMFNLMHALVVHSEPDVLSWLFSAAVVEKLIARLSPDAASGRAPLGAAALLTAADDATATAAAAADLIIAILEWYPRAVLKQATTPLFPLVLPLFIEQNLVAIVTTLAALASPPTQHASFDILPTVRVVRAILYFVHSPQWLPSPGTLQRPATKAHELPDPLPLMATICLDTLPIAIPPLVALLDVAPPAWPLPHSRQRLGSLRMAVAETLTLFTTFSGDVPDILTTLVRENALRRMTDLFFAFPSANTYSSVYTTLVSTLLVAAYVHPELVVELADSVALPVRLAEHTLMTLQAPGPRPSNMGHIIALGNAIKDNALLAPLLADSPPWLAFYNVFLVRANRRADGRLCETPLLAVSPASRKARKQEAKDMRRAMRESLELAQQRSLDQSSPSSSNDAVAEQPPRLPSSRPVHLPRLALVPDDAAREAQAIVDEAGPRLRGPSLLRGVSDAHSSNGPGTPRPTDSSQLLSFAEMLSALETPASASASAADAAADSKDGNDGAVCEPAGRLSSAHEPTPAPDSSTGLDSVLGMMTVATVLLAGVATAVWWARASRPFIN</sequence>
<protein>
    <submittedName>
        <fullName evidence="5">Uncharacterized protein</fullName>
    </submittedName>
</protein>